<sequence>MSEKSASQAEEGIDRLLAEAGLDEAYEIRDELLELRALASSMPQPSAEVLALMNPTAQAATTHPSTAEAAPFDELAARRRRKRRAGIAALAVAASLAAGATAAAASDGGIPGTIQHLETVVGTVVSQFVPGSGAKAPQTPVTPSDSRLAPAGDSTSAVTPAPTPTASDAPRNSEQPRETPETTSPSMPSNLHKGLGDLSKAKPAPIPVPSPVLPGPGITLPPPVPSDLLPSLPAKP</sequence>
<dbReference type="RefSeq" id="WP_133206769.1">
    <property type="nucleotide sequence ID" value="NZ_SMRU01000046.1"/>
</dbReference>
<evidence type="ECO:0000313" key="3">
    <source>
        <dbReference type="EMBL" id="TDF88349.1"/>
    </source>
</evidence>
<reference evidence="3 4" key="1">
    <citation type="submission" date="2019-03" db="EMBL/GenBank/DDBJ databases">
        <title>Whole genome sequence of Arthrobacter sp JH1-1.</title>
        <authorList>
            <person name="Trinh H.N."/>
        </authorList>
    </citation>
    <scope>NUCLEOTIDE SEQUENCE [LARGE SCALE GENOMIC DNA]</scope>
    <source>
        <strain evidence="3 4">JH1-1</strain>
    </source>
</reference>
<dbReference type="AlphaFoldDB" id="A0A4R5K926"/>
<evidence type="ECO:0000256" key="1">
    <source>
        <dbReference type="SAM" id="MobiDB-lite"/>
    </source>
</evidence>
<organism evidence="3 4">
    <name type="scientific">Arthrobacter terricola</name>
    <dbReference type="NCBI Taxonomy" id="2547396"/>
    <lineage>
        <taxon>Bacteria</taxon>
        <taxon>Bacillati</taxon>
        <taxon>Actinomycetota</taxon>
        <taxon>Actinomycetes</taxon>
        <taxon>Micrococcales</taxon>
        <taxon>Micrococcaceae</taxon>
        <taxon>Arthrobacter</taxon>
    </lineage>
</organism>
<gene>
    <name evidence="3" type="ORF">E1809_24010</name>
</gene>
<protein>
    <submittedName>
        <fullName evidence="3">Uncharacterized protein</fullName>
    </submittedName>
</protein>
<dbReference type="Proteomes" id="UP000295511">
    <property type="component" value="Unassembled WGS sequence"/>
</dbReference>
<evidence type="ECO:0000256" key="2">
    <source>
        <dbReference type="SAM" id="Phobius"/>
    </source>
</evidence>
<keyword evidence="4" id="KW-1185">Reference proteome</keyword>
<dbReference type="OrthoDB" id="4949489at2"/>
<name>A0A4R5K926_9MICC</name>
<dbReference type="EMBL" id="SMRU01000046">
    <property type="protein sequence ID" value="TDF88349.1"/>
    <property type="molecule type" value="Genomic_DNA"/>
</dbReference>
<feature type="compositionally biased region" description="Low complexity" evidence="1">
    <location>
        <begin position="226"/>
        <end position="236"/>
    </location>
</feature>
<feature type="compositionally biased region" description="Low complexity" evidence="1">
    <location>
        <begin position="153"/>
        <end position="170"/>
    </location>
</feature>
<comment type="caution">
    <text evidence="3">The sequence shown here is derived from an EMBL/GenBank/DDBJ whole genome shotgun (WGS) entry which is preliminary data.</text>
</comment>
<feature type="region of interest" description="Disordered" evidence="1">
    <location>
        <begin position="131"/>
        <end position="236"/>
    </location>
</feature>
<feature type="compositionally biased region" description="Pro residues" evidence="1">
    <location>
        <begin position="204"/>
        <end position="225"/>
    </location>
</feature>
<feature type="transmembrane region" description="Helical" evidence="2">
    <location>
        <begin position="85"/>
        <end position="105"/>
    </location>
</feature>
<keyword evidence="2" id="KW-0472">Membrane</keyword>
<keyword evidence="2" id="KW-1133">Transmembrane helix</keyword>
<keyword evidence="2" id="KW-0812">Transmembrane</keyword>
<proteinExistence type="predicted"/>
<accession>A0A4R5K926</accession>
<evidence type="ECO:0000313" key="4">
    <source>
        <dbReference type="Proteomes" id="UP000295511"/>
    </source>
</evidence>